<accession>A0AAD5PDK2</accession>
<dbReference type="InterPro" id="IPR057514">
    <property type="entry name" value="NTF2_SigF"/>
</dbReference>
<keyword evidence="3" id="KW-1185">Reference proteome</keyword>
<reference evidence="2" key="1">
    <citation type="journal article" date="2022" name="IScience">
        <title>Evolution of zygomycete secretomes and the origins of terrestrial fungal ecologies.</title>
        <authorList>
            <person name="Chang Y."/>
            <person name="Wang Y."/>
            <person name="Mondo S."/>
            <person name="Ahrendt S."/>
            <person name="Andreopoulos W."/>
            <person name="Barry K."/>
            <person name="Beard J."/>
            <person name="Benny G.L."/>
            <person name="Blankenship S."/>
            <person name="Bonito G."/>
            <person name="Cuomo C."/>
            <person name="Desiro A."/>
            <person name="Gervers K.A."/>
            <person name="Hundley H."/>
            <person name="Kuo A."/>
            <person name="LaButti K."/>
            <person name="Lang B.F."/>
            <person name="Lipzen A."/>
            <person name="O'Donnell K."/>
            <person name="Pangilinan J."/>
            <person name="Reynolds N."/>
            <person name="Sandor L."/>
            <person name="Smith M.E."/>
            <person name="Tsang A."/>
            <person name="Grigoriev I.V."/>
            <person name="Stajich J.E."/>
            <person name="Spatafora J.W."/>
        </authorList>
    </citation>
    <scope>NUCLEOTIDE SEQUENCE</scope>
    <source>
        <strain evidence="2">RSA 2281</strain>
    </source>
</reference>
<comment type="caution">
    <text evidence="2">The sequence shown here is derived from an EMBL/GenBank/DDBJ whole genome shotgun (WGS) entry which is preliminary data.</text>
</comment>
<evidence type="ECO:0000259" key="1">
    <source>
        <dbReference type="Pfam" id="PF24840"/>
    </source>
</evidence>
<dbReference type="AlphaFoldDB" id="A0AAD5PDK2"/>
<reference evidence="2" key="2">
    <citation type="submission" date="2023-02" db="EMBL/GenBank/DDBJ databases">
        <authorList>
            <consortium name="DOE Joint Genome Institute"/>
            <person name="Mondo S.J."/>
            <person name="Chang Y."/>
            <person name="Wang Y."/>
            <person name="Ahrendt S."/>
            <person name="Andreopoulos W."/>
            <person name="Barry K."/>
            <person name="Beard J."/>
            <person name="Benny G.L."/>
            <person name="Blankenship S."/>
            <person name="Bonito G."/>
            <person name="Cuomo C."/>
            <person name="Desiro A."/>
            <person name="Gervers K.A."/>
            <person name="Hundley H."/>
            <person name="Kuo A."/>
            <person name="LaButti K."/>
            <person name="Lang B.F."/>
            <person name="Lipzen A."/>
            <person name="O'Donnell K."/>
            <person name="Pangilinan J."/>
            <person name="Reynolds N."/>
            <person name="Sandor L."/>
            <person name="Smith M.W."/>
            <person name="Tsang A."/>
            <person name="Grigoriev I.V."/>
            <person name="Stajich J.E."/>
            <person name="Spatafora J.W."/>
        </authorList>
    </citation>
    <scope>NUCLEOTIDE SEQUENCE</scope>
    <source>
        <strain evidence="2">RSA 2281</strain>
    </source>
</reference>
<proteinExistence type="predicted"/>
<sequence>MNEYNNEKINNNNTKSYKLIQDYYDEMITCIVTNLFSFNTTNQERVLENYYFEDVTFSSPVLSTSGVENIRRVLLVWKMINKTEPKITNVCFDGQQTCTVFLTQTVCPRVLPFVTINLPVIVTLYFKEVEDNPDLIKIARHEEHWTAQGLLETVPIASVWYDQLVRVTTGQFLATAGGLIHSASEMAQRISSRGREIEGGRQELVKRLAKSSSSTSSSQTCSEKGLRVVV</sequence>
<dbReference type="PANTHER" id="PTHR35393">
    <property type="entry name" value="CHROMOSOME 1, WHOLE GENOME SHOTGUN SEQUENCE"/>
    <property type="match status" value="1"/>
</dbReference>
<dbReference type="Proteomes" id="UP001209540">
    <property type="component" value="Unassembled WGS sequence"/>
</dbReference>
<dbReference type="PANTHER" id="PTHR35393:SF1">
    <property type="entry name" value="SNOAL-LIKE DOMAIN-CONTAINING PROTEIN"/>
    <property type="match status" value="1"/>
</dbReference>
<gene>
    <name evidence="2" type="ORF">BDA99DRAFT_75551</name>
</gene>
<name>A0AAD5PDK2_9FUNG</name>
<evidence type="ECO:0000313" key="2">
    <source>
        <dbReference type="EMBL" id="KAI9261402.1"/>
    </source>
</evidence>
<evidence type="ECO:0000313" key="3">
    <source>
        <dbReference type="Proteomes" id="UP001209540"/>
    </source>
</evidence>
<feature type="domain" description="SigF-like NTF2-like" evidence="1">
    <location>
        <begin position="28"/>
        <end position="174"/>
    </location>
</feature>
<dbReference type="EMBL" id="JAIXMP010000015">
    <property type="protein sequence ID" value="KAI9261402.1"/>
    <property type="molecule type" value="Genomic_DNA"/>
</dbReference>
<organism evidence="2 3">
    <name type="scientific">Phascolomyces articulosus</name>
    <dbReference type="NCBI Taxonomy" id="60185"/>
    <lineage>
        <taxon>Eukaryota</taxon>
        <taxon>Fungi</taxon>
        <taxon>Fungi incertae sedis</taxon>
        <taxon>Mucoromycota</taxon>
        <taxon>Mucoromycotina</taxon>
        <taxon>Mucoromycetes</taxon>
        <taxon>Mucorales</taxon>
        <taxon>Lichtheimiaceae</taxon>
        <taxon>Phascolomyces</taxon>
    </lineage>
</organism>
<protein>
    <recommendedName>
        <fullName evidence="1">SigF-like NTF2-like domain-containing protein</fullName>
    </recommendedName>
</protein>
<dbReference type="Pfam" id="PF24840">
    <property type="entry name" value="NTF2_SigF"/>
    <property type="match status" value="1"/>
</dbReference>